<name>A0A4U7MXV4_9RHOB</name>
<keyword evidence="9" id="KW-0902">Two-component regulatory system</keyword>
<dbReference type="InterPro" id="IPR004358">
    <property type="entry name" value="Sig_transdc_His_kin-like_C"/>
</dbReference>
<gene>
    <name evidence="14" type="ORF">FAP39_13190</name>
</gene>
<dbReference type="InterPro" id="IPR036890">
    <property type="entry name" value="HATPase_C_sf"/>
</dbReference>
<sequence>MIEMKGLRTSASLRVTVLVALLISGFSVISLSVQYLQVRSELARSQINDLQADLDAYSALYDQRRIPALRQAMEFRATARPTYDYVYLLLDKKGQVLAGNIPEWPAGLAPIGNGFQTDPIAEFEMTTPDNHTDAYIGVARDLPGGFPLLVAHSLSRQTQLLTDLRRRIFYVALGMSALSILGGWMVSRLVLGRINRINRLADKVAQGDLDARIPGPQTPDEFGALENHLHYMLDRIGALQKSTSDLSDAIAHELRTPLNRIRQRLDELDADDETVIALEAELQSTVAIFDALLDITAAEAATGSQPGLKPVCLSDICQNVFDLYEPLAEDRHLEMTCALPPDLWVLGDTNLIARLLANVLDNALKFTSSGDTVHLSLVPSGMYYNLTLSDSGPGLPKGLQDRAFERFTRGDQVDTVPGHGLGLALVKAIALRHGAKLRIVPDKKGFAVETRWPKLEQL</sequence>
<keyword evidence="7" id="KW-0418">Kinase</keyword>
<comment type="caution">
    <text evidence="14">The sequence shown here is derived from an EMBL/GenBank/DDBJ whole genome shotgun (WGS) entry which is preliminary data.</text>
</comment>
<dbReference type="Pfam" id="PF02518">
    <property type="entry name" value="HATPase_c"/>
    <property type="match status" value="1"/>
</dbReference>
<evidence type="ECO:0000259" key="13">
    <source>
        <dbReference type="PROSITE" id="PS50885"/>
    </source>
</evidence>
<dbReference type="EC" id="2.7.13.3" evidence="3"/>
<dbReference type="CDD" id="cd00075">
    <property type="entry name" value="HATPase"/>
    <property type="match status" value="1"/>
</dbReference>
<keyword evidence="8 11" id="KW-1133">Transmembrane helix</keyword>
<evidence type="ECO:0000256" key="9">
    <source>
        <dbReference type="ARBA" id="ARBA00023012"/>
    </source>
</evidence>
<comment type="subcellular location">
    <subcellularLocation>
        <location evidence="2">Membrane</location>
    </subcellularLocation>
</comment>
<dbReference type="Proteomes" id="UP000306575">
    <property type="component" value="Unassembled WGS sequence"/>
</dbReference>
<dbReference type="AlphaFoldDB" id="A0A4U7MXV4"/>
<feature type="domain" description="Histidine kinase" evidence="12">
    <location>
        <begin position="249"/>
        <end position="456"/>
    </location>
</feature>
<dbReference type="Gene3D" id="3.30.565.10">
    <property type="entry name" value="Histidine kinase-like ATPase, C-terminal domain"/>
    <property type="match status" value="1"/>
</dbReference>
<dbReference type="GO" id="GO:0005886">
    <property type="term" value="C:plasma membrane"/>
    <property type="evidence" value="ECO:0007669"/>
    <property type="project" value="TreeGrafter"/>
</dbReference>
<feature type="transmembrane region" description="Helical" evidence="11">
    <location>
        <begin position="168"/>
        <end position="191"/>
    </location>
</feature>
<keyword evidence="6 11" id="KW-0812">Transmembrane</keyword>
<evidence type="ECO:0000256" key="6">
    <source>
        <dbReference type="ARBA" id="ARBA00022692"/>
    </source>
</evidence>
<dbReference type="PROSITE" id="PS50109">
    <property type="entry name" value="HIS_KIN"/>
    <property type="match status" value="1"/>
</dbReference>
<dbReference type="OrthoDB" id="9815202at2"/>
<evidence type="ECO:0000256" key="7">
    <source>
        <dbReference type="ARBA" id="ARBA00022777"/>
    </source>
</evidence>
<dbReference type="SMART" id="SM00387">
    <property type="entry name" value="HATPase_c"/>
    <property type="match status" value="1"/>
</dbReference>
<comment type="catalytic activity">
    <reaction evidence="1">
        <text>ATP + protein L-histidine = ADP + protein N-phospho-L-histidine.</text>
        <dbReference type="EC" id="2.7.13.3"/>
    </reaction>
</comment>
<evidence type="ECO:0000313" key="14">
    <source>
        <dbReference type="EMBL" id="TKZ18025.1"/>
    </source>
</evidence>
<protein>
    <recommendedName>
        <fullName evidence="3">histidine kinase</fullName>
        <ecNumber evidence="3">2.7.13.3</ecNumber>
    </recommendedName>
</protein>
<dbReference type="InterPro" id="IPR003661">
    <property type="entry name" value="HisK_dim/P_dom"/>
</dbReference>
<reference evidence="14 15" key="1">
    <citation type="submission" date="2019-04" db="EMBL/GenBank/DDBJ databases">
        <title>Genome sequence of Pelagicola litoralis CL-ES2.</title>
        <authorList>
            <person name="Cao J."/>
        </authorList>
    </citation>
    <scope>NUCLEOTIDE SEQUENCE [LARGE SCALE GENOMIC DNA]</scope>
    <source>
        <strain evidence="14 15">CL-ES2</strain>
    </source>
</reference>
<dbReference type="InterPro" id="IPR003660">
    <property type="entry name" value="HAMP_dom"/>
</dbReference>
<dbReference type="PROSITE" id="PS50885">
    <property type="entry name" value="HAMP"/>
    <property type="match status" value="1"/>
</dbReference>
<dbReference type="CDD" id="cd00082">
    <property type="entry name" value="HisKA"/>
    <property type="match status" value="1"/>
</dbReference>
<dbReference type="SMART" id="SM00304">
    <property type="entry name" value="HAMP"/>
    <property type="match status" value="1"/>
</dbReference>
<dbReference type="PANTHER" id="PTHR45436">
    <property type="entry name" value="SENSOR HISTIDINE KINASE YKOH"/>
    <property type="match status" value="1"/>
</dbReference>
<dbReference type="SUPFAM" id="SSF47384">
    <property type="entry name" value="Homodimeric domain of signal transducing histidine kinase"/>
    <property type="match status" value="1"/>
</dbReference>
<evidence type="ECO:0000313" key="15">
    <source>
        <dbReference type="Proteomes" id="UP000306575"/>
    </source>
</evidence>
<feature type="domain" description="HAMP" evidence="13">
    <location>
        <begin position="188"/>
        <end position="241"/>
    </location>
</feature>
<dbReference type="PRINTS" id="PR00344">
    <property type="entry name" value="BCTRLSENSOR"/>
</dbReference>
<dbReference type="CDD" id="cd06225">
    <property type="entry name" value="HAMP"/>
    <property type="match status" value="1"/>
</dbReference>
<dbReference type="InterPro" id="IPR003594">
    <property type="entry name" value="HATPase_dom"/>
</dbReference>
<evidence type="ECO:0000256" key="4">
    <source>
        <dbReference type="ARBA" id="ARBA00022553"/>
    </source>
</evidence>
<keyword evidence="4" id="KW-0597">Phosphoprotein</keyword>
<evidence type="ECO:0000256" key="1">
    <source>
        <dbReference type="ARBA" id="ARBA00000085"/>
    </source>
</evidence>
<evidence type="ECO:0000256" key="5">
    <source>
        <dbReference type="ARBA" id="ARBA00022679"/>
    </source>
</evidence>
<keyword evidence="10 11" id="KW-0472">Membrane</keyword>
<dbReference type="Pfam" id="PF00672">
    <property type="entry name" value="HAMP"/>
    <property type="match status" value="1"/>
</dbReference>
<dbReference type="EMBL" id="SULI01000018">
    <property type="protein sequence ID" value="TKZ18025.1"/>
    <property type="molecule type" value="Genomic_DNA"/>
</dbReference>
<dbReference type="GO" id="GO:0000155">
    <property type="term" value="F:phosphorelay sensor kinase activity"/>
    <property type="evidence" value="ECO:0007669"/>
    <property type="project" value="InterPro"/>
</dbReference>
<organism evidence="14 15">
    <name type="scientific">Shimia litoralis</name>
    <dbReference type="NCBI Taxonomy" id="420403"/>
    <lineage>
        <taxon>Bacteria</taxon>
        <taxon>Pseudomonadati</taxon>
        <taxon>Pseudomonadota</taxon>
        <taxon>Alphaproteobacteria</taxon>
        <taxon>Rhodobacterales</taxon>
        <taxon>Roseobacteraceae</taxon>
    </lineage>
</organism>
<feature type="transmembrane region" description="Helical" evidence="11">
    <location>
        <begin position="12"/>
        <end position="36"/>
    </location>
</feature>
<evidence type="ECO:0000256" key="2">
    <source>
        <dbReference type="ARBA" id="ARBA00004370"/>
    </source>
</evidence>
<dbReference type="PANTHER" id="PTHR45436:SF8">
    <property type="entry name" value="HISTIDINE KINASE"/>
    <property type="match status" value="1"/>
</dbReference>
<evidence type="ECO:0000256" key="11">
    <source>
        <dbReference type="SAM" id="Phobius"/>
    </source>
</evidence>
<evidence type="ECO:0000256" key="8">
    <source>
        <dbReference type="ARBA" id="ARBA00022989"/>
    </source>
</evidence>
<evidence type="ECO:0000256" key="10">
    <source>
        <dbReference type="ARBA" id="ARBA00023136"/>
    </source>
</evidence>
<accession>A0A4U7MXV4</accession>
<dbReference type="RefSeq" id="WP_138016869.1">
    <property type="nucleotide sequence ID" value="NZ_SULI01000018.1"/>
</dbReference>
<dbReference type="Gene3D" id="1.10.287.130">
    <property type="match status" value="1"/>
</dbReference>
<dbReference type="InterPro" id="IPR050428">
    <property type="entry name" value="TCS_sensor_his_kinase"/>
</dbReference>
<dbReference type="InterPro" id="IPR005467">
    <property type="entry name" value="His_kinase_dom"/>
</dbReference>
<proteinExistence type="predicted"/>
<dbReference type="SUPFAM" id="SSF158472">
    <property type="entry name" value="HAMP domain-like"/>
    <property type="match status" value="1"/>
</dbReference>
<keyword evidence="5" id="KW-0808">Transferase</keyword>
<evidence type="ECO:0000256" key="3">
    <source>
        <dbReference type="ARBA" id="ARBA00012438"/>
    </source>
</evidence>
<dbReference type="InterPro" id="IPR036097">
    <property type="entry name" value="HisK_dim/P_sf"/>
</dbReference>
<evidence type="ECO:0000259" key="12">
    <source>
        <dbReference type="PROSITE" id="PS50109"/>
    </source>
</evidence>
<keyword evidence="15" id="KW-1185">Reference proteome</keyword>
<dbReference type="SUPFAM" id="SSF55874">
    <property type="entry name" value="ATPase domain of HSP90 chaperone/DNA topoisomerase II/histidine kinase"/>
    <property type="match status" value="1"/>
</dbReference>